<feature type="domain" description="Bacterial sugar transferase" evidence="3">
    <location>
        <begin position="14"/>
        <end position="190"/>
    </location>
</feature>
<keyword evidence="2" id="KW-0812">Transmembrane</keyword>
<dbReference type="PANTHER" id="PTHR30576:SF8">
    <property type="entry name" value="UNDECAPRENYL-PHOSPHATE GALACTOSE PHOSPHOTRANSFERASE"/>
    <property type="match status" value="1"/>
</dbReference>
<protein>
    <submittedName>
        <fullName evidence="4">Glycosyl transferase possibly involved in lipopolysaccharide synthesis</fullName>
    </submittedName>
</protein>
<sequence>MTMGVVKKFNLFVKRLMDVLGSGFGILVTFPLFIIVIILIRVTMPGPIFFKQERIGMNKKPFKILKFRSMKVDKEAEKTLDFSKDKERLTTLGKILRRTKIDELPQLINVLFGDMSLVGPRPTVIQQVENYTEHQLKRLSMRPGMTGLAQVNGNIAIPWEQRIIYDIEYIEKFSIALDFRVLFKTVAIVLFGEENFVKVRDNESQNRSVNH</sequence>
<dbReference type="PATRIC" id="fig|1348973.3.peg.1644"/>
<evidence type="ECO:0000256" key="1">
    <source>
        <dbReference type="ARBA" id="ARBA00006464"/>
    </source>
</evidence>
<keyword evidence="2" id="KW-0472">Membrane</keyword>
<dbReference type="AlphaFoldDB" id="A0A072NMG1"/>
<dbReference type="EMBL" id="JJRY01000005">
    <property type="protein sequence ID" value="KEF38869.1"/>
    <property type="molecule type" value="Genomic_DNA"/>
</dbReference>
<evidence type="ECO:0000256" key="2">
    <source>
        <dbReference type="SAM" id="Phobius"/>
    </source>
</evidence>
<feature type="transmembrane region" description="Helical" evidence="2">
    <location>
        <begin position="20"/>
        <end position="44"/>
    </location>
</feature>
<dbReference type="Proteomes" id="UP000027936">
    <property type="component" value="Unassembled WGS sequence"/>
</dbReference>
<keyword evidence="4" id="KW-0808">Transferase</keyword>
<evidence type="ECO:0000313" key="5">
    <source>
        <dbReference type="Proteomes" id="UP000027936"/>
    </source>
</evidence>
<dbReference type="GO" id="GO:0016780">
    <property type="term" value="F:phosphotransferase activity, for other substituted phosphate groups"/>
    <property type="evidence" value="ECO:0007669"/>
    <property type="project" value="TreeGrafter"/>
</dbReference>
<dbReference type="Pfam" id="PF02397">
    <property type="entry name" value="Bac_transf"/>
    <property type="match status" value="1"/>
</dbReference>
<comment type="caution">
    <text evidence="4">The sequence shown here is derived from an EMBL/GenBank/DDBJ whole genome shotgun (WGS) entry which is preliminary data.</text>
</comment>
<dbReference type="PANTHER" id="PTHR30576">
    <property type="entry name" value="COLANIC BIOSYNTHESIS UDP-GLUCOSE LIPID CARRIER TRANSFERASE"/>
    <property type="match status" value="1"/>
</dbReference>
<gene>
    <name evidence="4" type="ORF">M670_01685</name>
</gene>
<proteinExistence type="inferred from homology"/>
<keyword evidence="2" id="KW-1133">Transmembrane helix</keyword>
<dbReference type="InterPro" id="IPR003362">
    <property type="entry name" value="Bact_transf"/>
</dbReference>
<evidence type="ECO:0000259" key="3">
    <source>
        <dbReference type="Pfam" id="PF02397"/>
    </source>
</evidence>
<comment type="similarity">
    <text evidence="1">Belongs to the bacterial sugar transferase family.</text>
</comment>
<reference evidence="4 5" key="1">
    <citation type="submission" date="2014-04" db="EMBL/GenBank/DDBJ databases">
        <title>Draft genome sequence of Bacillus azotoformans MEV2011, a (co-) denitrifying strain unable to grow in the presence of oxygen.</title>
        <authorList>
            <person name="Nielsen M."/>
            <person name="Schreiber L."/>
            <person name="Finster K."/>
            <person name="Schramm A."/>
        </authorList>
    </citation>
    <scope>NUCLEOTIDE SEQUENCE [LARGE SCALE GENOMIC DNA]</scope>
    <source>
        <strain evidence="4 5">MEV2011</strain>
    </source>
</reference>
<organism evidence="4 5">
    <name type="scientific">Schinkia azotoformans MEV2011</name>
    <dbReference type="NCBI Taxonomy" id="1348973"/>
    <lineage>
        <taxon>Bacteria</taxon>
        <taxon>Bacillati</taxon>
        <taxon>Bacillota</taxon>
        <taxon>Bacilli</taxon>
        <taxon>Bacillales</taxon>
        <taxon>Bacillaceae</taxon>
        <taxon>Calidifontibacillus/Schinkia group</taxon>
        <taxon>Schinkia</taxon>
    </lineage>
</organism>
<name>A0A072NMG1_SCHAZ</name>
<evidence type="ECO:0000313" key="4">
    <source>
        <dbReference type="EMBL" id="KEF38869.1"/>
    </source>
</evidence>
<accession>A0A072NMG1</accession>